<protein>
    <recommendedName>
        <fullName evidence="4">DUF3147 family protein</fullName>
    </recommendedName>
</protein>
<evidence type="ECO:0000256" key="1">
    <source>
        <dbReference type="SAM" id="Phobius"/>
    </source>
</evidence>
<dbReference type="Proteomes" id="UP000013996">
    <property type="component" value="Unassembled WGS sequence"/>
</dbReference>
<dbReference type="EMBL" id="AOGX02000015">
    <property type="protein sequence ID" value="EOQ89000.1"/>
    <property type="molecule type" value="Genomic_DNA"/>
</dbReference>
<comment type="caution">
    <text evidence="2">The sequence shown here is derived from an EMBL/GenBank/DDBJ whole genome shotgun (WGS) entry which is preliminary data.</text>
</comment>
<keyword evidence="1" id="KW-0812">Transmembrane</keyword>
<name>A0A5E8HET6_9LEPT</name>
<gene>
    <name evidence="2" type="ORF">LEP1GSC202_0779</name>
</gene>
<feature type="transmembrane region" description="Helical" evidence="1">
    <location>
        <begin position="31"/>
        <end position="51"/>
    </location>
</feature>
<accession>A0A5E8HET6</accession>
<evidence type="ECO:0008006" key="4">
    <source>
        <dbReference type="Google" id="ProtNLM"/>
    </source>
</evidence>
<keyword evidence="1" id="KW-1133">Transmembrane helix</keyword>
<dbReference type="AlphaFoldDB" id="A0A5E8HET6"/>
<feature type="transmembrane region" description="Helical" evidence="1">
    <location>
        <begin position="87"/>
        <end position="111"/>
    </location>
</feature>
<proteinExistence type="predicted"/>
<evidence type="ECO:0000313" key="3">
    <source>
        <dbReference type="Proteomes" id="UP000013996"/>
    </source>
</evidence>
<evidence type="ECO:0000313" key="2">
    <source>
        <dbReference type="EMBL" id="EOQ89000.1"/>
    </source>
</evidence>
<organism evidence="2 3">
    <name type="scientific">Leptospira yanagawae serovar Saopaulo str. Sao Paulo = ATCC 700523</name>
    <dbReference type="NCBI Taxonomy" id="1249483"/>
    <lineage>
        <taxon>Bacteria</taxon>
        <taxon>Pseudomonadati</taxon>
        <taxon>Spirochaetota</taxon>
        <taxon>Spirochaetia</taxon>
        <taxon>Leptospirales</taxon>
        <taxon>Leptospiraceae</taxon>
        <taxon>Leptospira</taxon>
    </lineage>
</organism>
<reference evidence="2 3" key="1">
    <citation type="submission" date="2013-04" db="EMBL/GenBank/DDBJ databases">
        <authorList>
            <person name="Harkins D.M."/>
            <person name="Durkin A.S."/>
            <person name="Brinkac L.M."/>
            <person name="Haft D.H."/>
            <person name="Selengut J.D."/>
            <person name="Sanka R."/>
            <person name="DePew J."/>
            <person name="Purushe J."/>
            <person name="Hartskeerl R.A."/>
            <person name="Ahmed A."/>
            <person name="van der Linden H."/>
            <person name="Goris M.G.A."/>
            <person name="Vinetz J.M."/>
            <person name="Sutton G.G."/>
            <person name="Nierman W.C."/>
            <person name="Fouts D.E."/>
        </authorList>
    </citation>
    <scope>NUCLEOTIDE SEQUENCE [LARGE SCALE GENOMIC DNA]</scope>
    <source>
        <strain evidence="2 3">Sao Paulo</strain>
    </source>
</reference>
<dbReference type="NCBIfam" id="NF006751">
    <property type="entry name" value="PRK09272.1-4"/>
    <property type="match status" value="1"/>
</dbReference>
<keyword evidence="1" id="KW-0472">Membrane</keyword>
<feature type="transmembrane region" description="Helical" evidence="1">
    <location>
        <begin position="63"/>
        <end position="81"/>
    </location>
</feature>
<dbReference type="STRING" id="1249483.LEP1GSC202_0779"/>
<feature type="transmembrane region" description="Helical" evidence="1">
    <location>
        <begin position="7"/>
        <end position="25"/>
    </location>
</feature>
<sequence length="121" mass="13890">MNPLVYLIFKYLITAALVVLISEVAKRNDRLGSLIASLPLITILTLIWLKVENASDQKISNHAYYTFWFVLPTLPMFLIFPKLNPLIGFWLALFVSIILTFVLFYLFQLVLGRLGIHLFSS</sequence>